<reference evidence="1 2" key="1">
    <citation type="submission" date="2021-06" db="EMBL/GenBank/DDBJ databases">
        <title>Caerostris darwini draft genome.</title>
        <authorList>
            <person name="Kono N."/>
            <person name="Arakawa K."/>
        </authorList>
    </citation>
    <scope>NUCLEOTIDE SEQUENCE [LARGE SCALE GENOMIC DNA]</scope>
</reference>
<organism evidence="1 2">
    <name type="scientific">Caerostris darwini</name>
    <dbReference type="NCBI Taxonomy" id="1538125"/>
    <lineage>
        <taxon>Eukaryota</taxon>
        <taxon>Metazoa</taxon>
        <taxon>Ecdysozoa</taxon>
        <taxon>Arthropoda</taxon>
        <taxon>Chelicerata</taxon>
        <taxon>Arachnida</taxon>
        <taxon>Araneae</taxon>
        <taxon>Araneomorphae</taxon>
        <taxon>Entelegynae</taxon>
        <taxon>Araneoidea</taxon>
        <taxon>Araneidae</taxon>
        <taxon>Caerostris</taxon>
    </lineage>
</organism>
<dbReference type="EMBL" id="BPLQ01010624">
    <property type="protein sequence ID" value="GIY51980.1"/>
    <property type="molecule type" value="Genomic_DNA"/>
</dbReference>
<evidence type="ECO:0000313" key="2">
    <source>
        <dbReference type="Proteomes" id="UP001054837"/>
    </source>
</evidence>
<dbReference type="AlphaFoldDB" id="A0AAV4U2M9"/>
<evidence type="ECO:0000313" key="1">
    <source>
        <dbReference type="EMBL" id="GIY51980.1"/>
    </source>
</evidence>
<comment type="caution">
    <text evidence="1">The sequence shown here is derived from an EMBL/GenBank/DDBJ whole genome shotgun (WGS) entry which is preliminary data.</text>
</comment>
<proteinExistence type="predicted"/>
<protein>
    <submittedName>
        <fullName evidence="1">Uncharacterized protein</fullName>
    </submittedName>
</protein>
<accession>A0AAV4U2M9</accession>
<keyword evidence="2" id="KW-1185">Reference proteome</keyword>
<gene>
    <name evidence="1" type="ORF">CDAR_251801</name>
</gene>
<name>A0AAV4U2M9_9ARAC</name>
<dbReference type="Proteomes" id="UP001054837">
    <property type="component" value="Unassembled WGS sequence"/>
</dbReference>
<sequence>MRSIERKPVDRFATDSPVFIRSNKKKNPQKVAKVNRNRQCTHAPGVVHAKLPLSAVTSRHRYGCGRYGEMLFPRTSRLTIV</sequence>